<accession>A0A161PWU2</accession>
<keyword evidence="3" id="KW-1133">Transmembrane helix</keyword>
<keyword evidence="3" id="KW-0812">Transmembrane</keyword>
<dbReference type="Pfam" id="PF03323">
    <property type="entry name" value="GerA"/>
    <property type="match status" value="1"/>
</dbReference>
<keyword evidence="5" id="KW-1185">Reference proteome</keyword>
<comment type="caution">
    <text evidence="4">The sequence shown here is derived from an EMBL/GenBank/DDBJ whole genome shotgun (WGS) entry which is preliminary data.</text>
</comment>
<dbReference type="GO" id="GO:0016020">
    <property type="term" value="C:membrane"/>
    <property type="evidence" value="ECO:0007669"/>
    <property type="project" value="InterPro"/>
</dbReference>
<gene>
    <name evidence="4" type="primary">gerBA_2</name>
    <name evidence="4" type="ORF">ATZ99_14880</name>
</gene>
<dbReference type="PIRSF" id="PIRSF005690">
    <property type="entry name" value="GerBA"/>
    <property type="match status" value="1"/>
</dbReference>
<organism evidence="4 5">
    <name type="scientific">Thermovenabulum gondwanense</name>
    <dbReference type="NCBI Taxonomy" id="520767"/>
    <lineage>
        <taxon>Bacteria</taxon>
        <taxon>Bacillati</taxon>
        <taxon>Bacillota</taxon>
        <taxon>Clostridia</taxon>
        <taxon>Thermosediminibacterales</taxon>
        <taxon>Thermosediminibacteraceae</taxon>
        <taxon>Thermovenabulum</taxon>
    </lineage>
</organism>
<dbReference type="PATRIC" id="fig|520767.4.peg.1593"/>
<dbReference type="OrthoDB" id="1726708at2"/>
<dbReference type="InterPro" id="IPR050768">
    <property type="entry name" value="UPF0353/GerABKA_families"/>
</dbReference>
<protein>
    <submittedName>
        <fullName evidence="4">Spore germination protein B1</fullName>
    </submittedName>
</protein>
<name>A0A161PWU2_9FIRM</name>
<dbReference type="PANTHER" id="PTHR22550:SF5">
    <property type="entry name" value="LEUCINE ZIPPER PROTEIN 4"/>
    <property type="match status" value="1"/>
</dbReference>
<dbReference type="PANTHER" id="PTHR22550">
    <property type="entry name" value="SPORE GERMINATION PROTEIN"/>
    <property type="match status" value="1"/>
</dbReference>
<comment type="similarity">
    <text evidence="1">Belongs to the GerABKA family.</text>
</comment>
<dbReference type="AlphaFoldDB" id="A0A161PWU2"/>
<evidence type="ECO:0000313" key="4">
    <source>
        <dbReference type="EMBL" id="KYO65850.1"/>
    </source>
</evidence>
<dbReference type="Proteomes" id="UP000075737">
    <property type="component" value="Unassembled WGS sequence"/>
</dbReference>
<dbReference type="STRING" id="520767.ATZ99_14880"/>
<evidence type="ECO:0000256" key="2">
    <source>
        <dbReference type="ARBA" id="ARBA00023136"/>
    </source>
</evidence>
<keyword evidence="2 3" id="KW-0472">Membrane</keyword>
<dbReference type="GO" id="GO:0009847">
    <property type="term" value="P:spore germination"/>
    <property type="evidence" value="ECO:0007669"/>
    <property type="project" value="InterPro"/>
</dbReference>
<feature type="transmembrane region" description="Helical" evidence="3">
    <location>
        <begin position="407"/>
        <end position="435"/>
    </location>
</feature>
<evidence type="ECO:0000256" key="1">
    <source>
        <dbReference type="ARBA" id="ARBA00005278"/>
    </source>
</evidence>
<dbReference type="InterPro" id="IPR004995">
    <property type="entry name" value="Spore_Ger"/>
</dbReference>
<sequence length="489" mass="54783">MKVSKILEDNVKKIKETLDADDVILREITIDEAFSKLKAVLLYIDGLADKNLIQEHIIKSLNLFYRENVTNASNIKKRFIETSVLTAGDLKSETDIEKVFDYVLSGETALFFDGIDDAIIISSKGYEKRSITESTAEAVILGPKDSFTENYRTNIVLIRRRLKDINLKIKTIKLGRHTKTDVGILYLQGIANPRLIEEVQNRINKIDIDGIIEIGYIEQLIEDNWLSPFPQFRRTERPDVVAGSLLEGNFAIICDNTPYALIGPTTFTSLFQAAEDYYQKWYLASIIRFLRVLALFMATLAPALYVALTSYNPEMIPTDLLYSIAATREGVPFSSPLEALLMILILEILREAGVRLPGPIGKTIGIVGGLVIGEAAVKAGIVSPIMVIVIALNAISSFAIPGYSIAIAFRILTFIFLVFASVAGLFGIILGFLWLNCHLVTLKSFGVVYFYPFVNLDPEKLQDVIIRAPLSFMKERPEYLMPLDKKRIR</sequence>
<reference evidence="4 5" key="1">
    <citation type="submission" date="2015-12" db="EMBL/GenBank/DDBJ databases">
        <title>Draft genome of Thermovenabulum gondwanense isolated from a red thermophilic microbial mat colonisisng an outflow channel of a bore well.</title>
        <authorList>
            <person name="Patel B.K."/>
        </authorList>
    </citation>
    <scope>NUCLEOTIDE SEQUENCE [LARGE SCALE GENOMIC DNA]</scope>
    <source>
        <strain evidence="4 5">R270</strain>
    </source>
</reference>
<feature type="transmembrane region" description="Helical" evidence="3">
    <location>
        <begin position="289"/>
        <end position="311"/>
    </location>
</feature>
<dbReference type="EMBL" id="LOHZ01000032">
    <property type="protein sequence ID" value="KYO65850.1"/>
    <property type="molecule type" value="Genomic_DNA"/>
</dbReference>
<proteinExistence type="inferred from homology"/>
<evidence type="ECO:0000313" key="5">
    <source>
        <dbReference type="Proteomes" id="UP000075737"/>
    </source>
</evidence>
<evidence type="ECO:0000256" key="3">
    <source>
        <dbReference type="SAM" id="Phobius"/>
    </source>
</evidence>
<dbReference type="RefSeq" id="WP_083947410.1">
    <property type="nucleotide sequence ID" value="NZ_LOHZ01000032.1"/>
</dbReference>